<name>B0VGY4_CLOAI</name>
<dbReference type="HOGENOM" id="CLU_3041827_0_0_0"/>
<sequence length="54" mass="6224">MGQILKGEIDFFTKSKREEIKMKNVKKGKITLWELEINLGIKNKCAESALNFLP</sequence>
<accession>B0VGY4</accession>
<protein>
    <submittedName>
        <fullName evidence="1">Uncharacterized protein</fullName>
    </submittedName>
</protein>
<keyword evidence="2" id="KW-1185">Reference proteome</keyword>
<proteinExistence type="predicted"/>
<dbReference type="STRING" id="459349.CLOAM0716"/>
<reference evidence="1 2" key="1">
    <citation type="journal article" date="2008" name="J. Bacteriol.">
        <title>'Candidatus Cloacamonas acidaminovorans': genome sequence reconstruction provides a first glimpse of a new bacterial division.</title>
        <authorList>
            <person name="Pelletier E."/>
            <person name="Kreimeyer A."/>
            <person name="Bocs S."/>
            <person name="Rouy Z."/>
            <person name="Gyapay G."/>
            <person name="Chouari R."/>
            <person name="Riviere D."/>
            <person name="Ganesan A."/>
            <person name="Daegelen P."/>
            <person name="Sghir A."/>
            <person name="Cohen G.N."/>
            <person name="Medigue C."/>
            <person name="Weissenbach J."/>
            <person name="Le Paslier D."/>
        </authorList>
    </citation>
    <scope>NUCLEOTIDE SEQUENCE [LARGE SCALE GENOMIC DNA]</scope>
    <source>
        <strain evidence="2">Evry</strain>
    </source>
</reference>
<dbReference type="KEGG" id="caci:CLOAM0716"/>
<gene>
    <name evidence="1" type="ordered locus">CLOAM0716</name>
</gene>
<evidence type="ECO:0000313" key="2">
    <source>
        <dbReference type="Proteomes" id="UP000002019"/>
    </source>
</evidence>
<dbReference type="AlphaFoldDB" id="B0VGY4"/>
<dbReference type="EMBL" id="CU466930">
    <property type="protein sequence ID" value="CAO80599.1"/>
    <property type="molecule type" value="Genomic_DNA"/>
</dbReference>
<evidence type="ECO:0000313" key="1">
    <source>
        <dbReference type="EMBL" id="CAO80599.1"/>
    </source>
</evidence>
<dbReference type="Proteomes" id="UP000002019">
    <property type="component" value="Chromosome"/>
</dbReference>
<organism evidence="1 2">
    <name type="scientific">Cloacimonas acidaminovorans (strain Evry)</name>
    <dbReference type="NCBI Taxonomy" id="459349"/>
    <lineage>
        <taxon>Bacteria</taxon>
        <taxon>Pseudomonadati</taxon>
        <taxon>Candidatus Cloacimonadota</taxon>
        <taxon>Candidatus Cloacimonadia</taxon>
        <taxon>Candidatus Cloacimonadales</taxon>
        <taxon>Candidatus Cloacimonadaceae</taxon>
        <taxon>Candidatus Cloacimonas</taxon>
    </lineage>
</organism>